<evidence type="ECO:0000313" key="6">
    <source>
        <dbReference type="Proteomes" id="UP000744032"/>
    </source>
</evidence>
<dbReference type="PANTHER" id="PTHR30408:SF12">
    <property type="entry name" value="TYPE I RESTRICTION ENZYME MJAVIII SPECIFICITY SUBUNIT"/>
    <property type="match status" value="1"/>
</dbReference>
<keyword evidence="6" id="KW-1185">Reference proteome</keyword>
<feature type="domain" description="Type I restriction modification DNA specificity" evidence="4">
    <location>
        <begin position="285"/>
        <end position="399"/>
    </location>
</feature>
<evidence type="ECO:0000256" key="1">
    <source>
        <dbReference type="ARBA" id="ARBA00010923"/>
    </source>
</evidence>
<dbReference type="Gene3D" id="3.90.220.20">
    <property type="entry name" value="DNA methylase specificity domains"/>
    <property type="match status" value="2"/>
</dbReference>
<dbReference type="InterPro" id="IPR044946">
    <property type="entry name" value="Restrct_endonuc_typeI_TRD_sf"/>
</dbReference>
<comment type="caution">
    <text evidence="5">The sequence shown here is derived from an EMBL/GenBank/DDBJ whole genome shotgun (WGS) entry which is preliminary data.</text>
</comment>
<dbReference type="Pfam" id="PF01420">
    <property type="entry name" value="Methylase_S"/>
    <property type="match status" value="2"/>
</dbReference>
<feature type="domain" description="Type I restriction modification DNA specificity" evidence="4">
    <location>
        <begin position="3"/>
        <end position="188"/>
    </location>
</feature>
<dbReference type="SUPFAM" id="SSF116734">
    <property type="entry name" value="DNA methylase specificity domain"/>
    <property type="match status" value="2"/>
</dbReference>
<dbReference type="RefSeq" id="WP_168374773.1">
    <property type="nucleotide sequence ID" value="NZ_JAAXMD010000198.1"/>
</dbReference>
<sequence length="422" mass="46191">MPNKGWRSVRLEDLLESVFAGDWGESSTDVRRPNVRVLRATNINSEGRVDYSRPALRVLEAREISRKRLHPGDLLLEASGGGPGTPVGRVALHKAQSGKLDYICSNFFRVLRPNVNLVHPGYLTHLLVAVYRSPRIWRYQQQTTGLVNLKLGDYLKQSLWLPPMREQARIVEVIDSFTALERGSEAAIAKMHSVRKGMLVELTSSSRVGQSAESHNMPDGSFAPLGQVLERIEVGVASIGPEEAPAPGEWGVIRLGAVTSGRFDSAQVKRLPASVEPRRSLEITPGDLLMVRVNGSASLVGSVVVVDNPAPRLLLSDLVMRLVPKSRILDSNFLGAALSAPSVRRQMMARFRGTSGQFQIPQGELKSVVIPLPDLPTQREAVATLKAFDEQISHETGELGKLRNLRRGLVDDLLSGRVAAPV</sequence>
<proteinExistence type="inferred from homology"/>
<name>A0ABX1IQX5_STRGB</name>
<comment type="similarity">
    <text evidence="1">Belongs to the type-I restriction system S methylase family.</text>
</comment>
<protein>
    <recommendedName>
        <fullName evidence="4">Type I restriction modification DNA specificity domain-containing protein</fullName>
    </recommendedName>
</protein>
<evidence type="ECO:0000259" key="4">
    <source>
        <dbReference type="Pfam" id="PF01420"/>
    </source>
</evidence>
<dbReference type="InterPro" id="IPR052021">
    <property type="entry name" value="Type-I_RS_S_subunit"/>
</dbReference>
<keyword evidence="3" id="KW-0238">DNA-binding</keyword>
<dbReference type="EMBL" id="JAAXMD010000198">
    <property type="protein sequence ID" value="NKQ26721.1"/>
    <property type="molecule type" value="Genomic_DNA"/>
</dbReference>
<keyword evidence="2" id="KW-0680">Restriction system</keyword>
<evidence type="ECO:0000256" key="2">
    <source>
        <dbReference type="ARBA" id="ARBA00022747"/>
    </source>
</evidence>
<dbReference type="InterPro" id="IPR000055">
    <property type="entry name" value="Restrct_endonuc_typeI_TRD"/>
</dbReference>
<gene>
    <name evidence="5" type="ORF">HF200_20415</name>
</gene>
<reference evidence="5 6" key="1">
    <citation type="submission" date="2020-04" db="EMBL/GenBank/DDBJ databases">
        <title>Genome sequence of Streptomyces galbus strain I339.</title>
        <authorList>
            <person name="Silva E.A.N."/>
            <person name="Merces M."/>
            <person name="Castelo Branco A.P.O.T."/>
            <person name="Vasconcelos P.C."/>
            <person name="Costa N.P."/>
            <person name="Marinho G.C.S."/>
            <person name="Oliveira C.J.B."/>
            <person name="Araujo D."/>
            <person name="Rodrigues Junior V.S."/>
            <person name="Almeida R."/>
            <person name="Silva Filho U.R."/>
            <person name="Andrade A.S.A."/>
            <person name="Cibulski S.P."/>
        </authorList>
    </citation>
    <scope>NUCLEOTIDE SEQUENCE [LARGE SCALE GENOMIC DNA]</scope>
    <source>
        <strain evidence="5 6">I339</strain>
    </source>
</reference>
<organism evidence="5 6">
    <name type="scientific">Streptomyces galbus</name>
    <dbReference type="NCBI Taxonomy" id="33898"/>
    <lineage>
        <taxon>Bacteria</taxon>
        <taxon>Bacillati</taxon>
        <taxon>Actinomycetota</taxon>
        <taxon>Actinomycetes</taxon>
        <taxon>Kitasatosporales</taxon>
        <taxon>Streptomycetaceae</taxon>
        <taxon>Streptomyces</taxon>
    </lineage>
</organism>
<evidence type="ECO:0000313" key="5">
    <source>
        <dbReference type="EMBL" id="NKQ26721.1"/>
    </source>
</evidence>
<accession>A0ABX1IQX5</accession>
<dbReference type="Proteomes" id="UP000744032">
    <property type="component" value="Unassembled WGS sequence"/>
</dbReference>
<dbReference type="PANTHER" id="PTHR30408">
    <property type="entry name" value="TYPE-1 RESTRICTION ENZYME ECOKI SPECIFICITY PROTEIN"/>
    <property type="match status" value="1"/>
</dbReference>
<evidence type="ECO:0000256" key="3">
    <source>
        <dbReference type="ARBA" id="ARBA00023125"/>
    </source>
</evidence>